<accession>A0ABN6R5N1</accession>
<keyword evidence="3" id="KW-1185">Reference proteome</keyword>
<name>A0ABN6R5N1_STRNI</name>
<dbReference type="EMBL" id="AP026073">
    <property type="protein sequence ID" value="BDM71869.1"/>
    <property type="molecule type" value="Genomic_DNA"/>
</dbReference>
<evidence type="ECO:0000256" key="1">
    <source>
        <dbReference type="SAM" id="MobiDB-lite"/>
    </source>
</evidence>
<dbReference type="InterPro" id="IPR027417">
    <property type="entry name" value="P-loop_NTPase"/>
</dbReference>
<feature type="compositionally biased region" description="Gly residues" evidence="1">
    <location>
        <begin position="703"/>
        <end position="717"/>
    </location>
</feature>
<protein>
    <recommendedName>
        <fullName evidence="4">Large Pro/Ala/Gly-rich protein</fullName>
    </recommendedName>
</protein>
<dbReference type="InterPro" id="IPR009003">
    <property type="entry name" value="Peptidase_S1_PA"/>
</dbReference>
<feature type="region of interest" description="Disordered" evidence="1">
    <location>
        <begin position="669"/>
        <end position="784"/>
    </location>
</feature>
<feature type="compositionally biased region" description="Low complexity" evidence="1">
    <location>
        <begin position="733"/>
        <end position="746"/>
    </location>
</feature>
<evidence type="ECO:0008006" key="4">
    <source>
        <dbReference type="Google" id="ProtNLM"/>
    </source>
</evidence>
<organism evidence="2 3">
    <name type="scientific">Streptomyces nigrescens</name>
    <dbReference type="NCBI Taxonomy" id="1920"/>
    <lineage>
        <taxon>Bacteria</taxon>
        <taxon>Bacillati</taxon>
        <taxon>Actinomycetota</taxon>
        <taxon>Actinomycetes</taxon>
        <taxon>Kitasatosporales</taxon>
        <taxon>Streptomycetaceae</taxon>
        <taxon>Streptomyces</taxon>
    </lineage>
</organism>
<evidence type="ECO:0000313" key="2">
    <source>
        <dbReference type="EMBL" id="BDM71869.1"/>
    </source>
</evidence>
<feature type="compositionally biased region" description="Pro residues" evidence="1">
    <location>
        <begin position="916"/>
        <end position="929"/>
    </location>
</feature>
<feature type="region of interest" description="Disordered" evidence="1">
    <location>
        <begin position="1349"/>
        <end position="1378"/>
    </location>
</feature>
<feature type="compositionally biased region" description="Low complexity" evidence="1">
    <location>
        <begin position="1358"/>
        <end position="1378"/>
    </location>
</feature>
<feature type="region of interest" description="Disordered" evidence="1">
    <location>
        <begin position="910"/>
        <end position="936"/>
    </location>
</feature>
<gene>
    <name evidence="2" type="ORF">HEK616_53560</name>
</gene>
<dbReference type="SUPFAM" id="SSF50494">
    <property type="entry name" value="Trypsin-like serine proteases"/>
    <property type="match status" value="1"/>
</dbReference>
<dbReference type="RefSeq" id="WP_261955387.1">
    <property type="nucleotide sequence ID" value="NZ_AP026073.1"/>
</dbReference>
<proteinExistence type="predicted"/>
<evidence type="ECO:0000313" key="3">
    <source>
        <dbReference type="Proteomes" id="UP001059597"/>
    </source>
</evidence>
<sequence>MALLDADADTALVRIRDLAGHTRGTGFLADHEGTVVTSHEAVDGAAGLVLQPMRSVTATGGAATAWTRPVEPSDITPLPGSGLALIKTTGFRPDRLRPLPIGTARPDTGAPARLWTGGWLDGTVVGPASGVTYTTGDRVHPLDHTLELALCAGGREALRLGGPAIGGPVLDGRTGVVLGVLGSALHAGRRAGGFAVPLRAVAEAEPRGPLAALLARNAATVPAYGSELNPAGVLRLTALSASPSAPTRPVPEPVERPDIQGELTRFTEAETYRASGARVLALVGGPGTGRSTELARLAARRAAGARPAPTVRLRGADLRAGDEGVRAAVGRALRSAGRDLVASGRTAGDPTDATPEIVAALAAGAGRPLLVLLDGPEEMPPALARHERLAEWTAATVHWLRTARVQLVIACRPAYWERAGALFPPGLLHRPRPGGAAPALPDCVAIGDLPKTAAERARERYGLPPGAPAAPDARHPLTLRLLAEVREELAGGGDAAGAERENGEWGGEPAGALLGAPDRHQVFDAYLALTSLRIALRIAAGYRPAPRGAAVRRLATQVAGQVHEAARRCLASVEGALDRPSFEEVFPARAGWSTAVLAEGLLVPAGPGYRFAHDEFGEWLQGAHVDLDLLTVPGHRPAPVVEALRRLARQAGRVQLAFRLAELVPMATAADGGPLGATSGSGLPPAPREDEPQPQPAFLSCDGGAGGSSDCGGSGDGDGCDGSSPDVPDFKAVPGVPGVRGLPGVPDEGGESAVPGGGPEAERGSEPDAPGEGAAIASPRPVDGPRWARQLLTGVLLEVPDAGPYTGVLRLLADRITERSLRAGGFAHTGLDAFGPWFWERLALADKDRLDLLRRLVPADGRGAGGAVGTPARFLDTAAGLLRADPQRIQPLFCSWFDDNRLLGAGLPGRSALGSVPPPRGSAPPPPDSTPLLDSSVPAPREITVAAAAQALLYAHRRRAPDALTEALVAAAHPRGDELLGALAEDEPSTVCRAVARWAQDPCPRRRAAAASYGLRAAPHARTEADRALLRQAALDLLSGPQATPHGTSSESTDVAKLAARGGVTGEVKHAARGGVTGEVKHAARGGVTGEAEGEPFAEPCVGSALALLVGDPVSRPRYLARALARFVAGDPQLPPTAFAGALAEHPVPVLAAFRARLTGGEGPPVAAALLRLLAGLDAPGPATRAASLVRDYARRSPDRAARPVAEFVAHRLERGPAARAALRPLVGDLITGCPAPVRCALADVLAEAGSGASEALRGDLLEALLAQEEQERGPYGLAQGEHGADDTSVLEALLRAAAEGCERRPAERTRDLVRRTGVLLARTPGGAARYERRLAELGRRLPGFARRLREGAPADPAGAAATRGARARTTAAGSRSG</sequence>
<reference evidence="2" key="1">
    <citation type="submission" date="2022-06" db="EMBL/GenBank/DDBJ databases">
        <title>Complete genome sequence of Streptomyces nigrescens HEK616.</title>
        <authorList>
            <person name="Asamizu S."/>
            <person name="Onaka H."/>
        </authorList>
    </citation>
    <scope>NUCLEOTIDE SEQUENCE</scope>
    <source>
        <strain evidence="2">HEK616</strain>
    </source>
</reference>
<dbReference type="SUPFAM" id="SSF52540">
    <property type="entry name" value="P-loop containing nucleoside triphosphate hydrolases"/>
    <property type="match status" value="1"/>
</dbReference>
<dbReference type="Proteomes" id="UP001059597">
    <property type="component" value="Chromosome"/>
</dbReference>